<proteinExistence type="predicted"/>
<keyword evidence="2" id="KW-0732">Signal</keyword>
<accession>A0A1B6GCJ9</accession>
<gene>
    <name evidence="3" type="ORF">g.11000</name>
</gene>
<feature type="region of interest" description="Disordered" evidence="1">
    <location>
        <begin position="103"/>
        <end position="126"/>
    </location>
</feature>
<evidence type="ECO:0000313" key="3">
    <source>
        <dbReference type="EMBL" id="JAS60023.1"/>
    </source>
</evidence>
<evidence type="ECO:0000256" key="2">
    <source>
        <dbReference type="SAM" id="SignalP"/>
    </source>
</evidence>
<feature type="signal peptide" evidence="2">
    <location>
        <begin position="1"/>
        <end position="24"/>
    </location>
</feature>
<sequence length="126" mass="14093">MAFLRSFNIFATLAISFTVHFALAVDPPLAPNDVGLQPADNWSPMGFCAFGENAACGPSNKKNFKAQPFMGYWVYCCPGYYCLPDESTVKNHYNGPDYHCWKSGTQRLIPKPPRPTRGPRPGRPRH</sequence>
<evidence type="ECO:0000256" key="1">
    <source>
        <dbReference type="SAM" id="MobiDB-lite"/>
    </source>
</evidence>
<reference evidence="3" key="1">
    <citation type="submission" date="2015-11" db="EMBL/GenBank/DDBJ databases">
        <title>De novo transcriptome assembly of four potential Pierce s Disease insect vectors from Arizona vineyards.</title>
        <authorList>
            <person name="Tassone E.E."/>
        </authorList>
    </citation>
    <scope>NUCLEOTIDE SEQUENCE</scope>
</reference>
<dbReference type="EMBL" id="GECZ01009746">
    <property type="protein sequence ID" value="JAS60023.1"/>
    <property type="molecule type" value="Transcribed_RNA"/>
</dbReference>
<evidence type="ECO:0008006" key="4">
    <source>
        <dbReference type="Google" id="ProtNLM"/>
    </source>
</evidence>
<organism evidence="3">
    <name type="scientific">Cuerna arida</name>
    <dbReference type="NCBI Taxonomy" id="1464854"/>
    <lineage>
        <taxon>Eukaryota</taxon>
        <taxon>Metazoa</taxon>
        <taxon>Ecdysozoa</taxon>
        <taxon>Arthropoda</taxon>
        <taxon>Hexapoda</taxon>
        <taxon>Insecta</taxon>
        <taxon>Pterygota</taxon>
        <taxon>Neoptera</taxon>
        <taxon>Paraneoptera</taxon>
        <taxon>Hemiptera</taxon>
        <taxon>Auchenorrhyncha</taxon>
        <taxon>Membracoidea</taxon>
        <taxon>Cicadellidae</taxon>
        <taxon>Cicadellinae</taxon>
        <taxon>Proconiini</taxon>
        <taxon>Cuerna</taxon>
    </lineage>
</organism>
<name>A0A1B6GCJ9_9HEMI</name>
<dbReference type="AlphaFoldDB" id="A0A1B6GCJ9"/>
<protein>
    <recommendedName>
        <fullName evidence="4">Secreted protein</fullName>
    </recommendedName>
</protein>
<feature type="chain" id="PRO_5008583438" description="Secreted protein" evidence="2">
    <location>
        <begin position="25"/>
        <end position="126"/>
    </location>
</feature>